<dbReference type="KEGG" id="gog:C1280_30615"/>
<evidence type="ECO:0000313" key="2">
    <source>
        <dbReference type="EMBL" id="AWM40916.1"/>
    </source>
</evidence>
<organism evidence="2 3">
    <name type="scientific">Gemmata obscuriglobus</name>
    <dbReference type="NCBI Taxonomy" id="114"/>
    <lineage>
        <taxon>Bacteria</taxon>
        <taxon>Pseudomonadati</taxon>
        <taxon>Planctomycetota</taxon>
        <taxon>Planctomycetia</taxon>
        <taxon>Gemmatales</taxon>
        <taxon>Gemmataceae</taxon>
        <taxon>Gemmata</taxon>
    </lineage>
</organism>
<dbReference type="Pfam" id="PF01844">
    <property type="entry name" value="HNH"/>
    <property type="match status" value="1"/>
</dbReference>
<keyword evidence="2" id="KW-0378">Hydrolase</keyword>
<dbReference type="PANTHER" id="PTHR37827">
    <property type="entry name" value="TUDOR DOMAIN-CONTAINING PROTEIN"/>
    <property type="match status" value="1"/>
</dbReference>
<name>A0A2Z3HB34_9BACT</name>
<dbReference type="PANTHER" id="PTHR37827:SF1">
    <property type="entry name" value="HNH DOMAIN-CONTAINING PROTEIN"/>
    <property type="match status" value="1"/>
</dbReference>
<dbReference type="Proteomes" id="UP000245802">
    <property type="component" value="Chromosome"/>
</dbReference>
<keyword evidence="2" id="KW-0540">Nuclease</keyword>
<keyword evidence="2" id="KW-0255">Endonuclease</keyword>
<dbReference type="GO" id="GO:0004519">
    <property type="term" value="F:endonuclease activity"/>
    <property type="evidence" value="ECO:0007669"/>
    <property type="project" value="UniProtKB-KW"/>
</dbReference>
<keyword evidence="3" id="KW-1185">Reference proteome</keyword>
<accession>A0A2Z3HB34</accession>
<dbReference type="AlphaFoldDB" id="A0A2Z3HB34"/>
<proteinExistence type="predicted"/>
<sequence>MDEPKPTPCGLCGRGFPPRDLTQHHCLPKEKGGTAGDVAMICSQCHGMVHATYTNATLAAVYPTIEQLRKAPELVGFIKWARKQPVTRKKKNKPRKRKL</sequence>
<dbReference type="GO" id="GO:0008270">
    <property type="term" value="F:zinc ion binding"/>
    <property type="evidence" value="ECO:0007669"/>
    <property type="project" value="InterPro"/>
</dbReference>
<dbReference type="GO" id="GO:0003676">
    <property type="term" value="F:nucleic acid binding"/>
    <property type="evidence" value="ECO:0007669"/>
    <property type="project" value="InterPro"/>
</dbReference>
<dbReference type="Gene3D" id="1.10.30.50">
    <property type="match status" value="1"/>
</dbReference>
<evidence type="ECO:0000259" key="1">
    <source>
        <dbReference type="Pfam" id="PF01844"/>
    </source>
</evidence>
<evidence type="ECO:0000313" key="3">
    <source>
        <dbReference type="Proteomes" id="UP000245802"/>
    </source>
</evidence>
<gene>
    <name evidence="2" type="ORF">C1280_30615</name>
</gene>
<dbReference type="InterPro" id="IPR002711">
    <property type="entry name" value="HNH"/>
</dbReference>
<reference evidence="2 3" key="1">
    <citation type="submission" date="2018-01" db="EMBL/GenBank/DDBJ databases">
        <title>G. obscuriglobus.</title>
        <authorList>
            <person name="Franke J."/>
            <person name="Blomberg W."/>
            <person name="Selmecki A."/>
        </authorList>
    </citation>
    <scope>NUCLEOTIDE SEQUENCE [LARGE SCALE GENOMIC DNA]</scope>
    <source>
        <strain evidence="2 3">DSM 5831</strain>
    </source>
</reference>
<dbReference type="OrthoDB" id="9802640at2"/>
<protein>
    <submittedName>
        <fullName evidence="2">HNH endonuclease</fullName>
    </submittedName>
</protein>
<dbReference type="EMBL" id="CP025958">
    <property type="protein sequence ID" value="AWM40916.1"/>
    <property type="molecule type" value="Genomic_DNA"/>
</dbReference>
<feature type="domain" description="HNH" evidence="1">
    <location>
        <begin position="9"/>
        <end position="51"/>
    </location>
</feature>
<dbReference type="RefSeq" id="WP_010043666.1">
    <property type="nucleotide sequence ID" value="NZ_CP025958.1"/>
</dbReference>